<proteinExistence type="predicted"/>
<name>A0ACC3CJP8_PYRYE</name>
<dbReference type="EMBL" id="CM020620">
    <property type="protein sequence ID" value="KAK1870308.1"/>
    <property type="molecule type" value="Genomic_DNA"/>
</dbReference>
<protein>
    <submittedName>
        <fullName evidence="1">Uncharacterized protein</fullName>
    </submittedName>
</protein>
<gene>
    <name evidence="1" type="ORF">I4F81_012770</name>
</gene>
<accession>A0ACC3CJP8</accession>
<evidence type="ECO:0000313" key="2">
    <source>
        <dbReference type="Proteomes" id="UP000798662"/>
    </source>
</evidence>
<organism evidence="1 2">
    <name type="scientific">Pyropia yezoensis</name>
    <name type="common">Susabi-nori</name>
    <name type="synonym">Porphyra yezoensis</name>
    <dbReference type="NCBI Taxonomy" id="2788"/>
    <lineage>
        <taxon>Eukaryota</taxon>
        <taxon>Rhodophyta</taxon>
        <taxon>Bangiophyceae</taxon>
        <taxon>Bangiales</taxon>
        <taxon>Bangiaceae</taxon>
        <taxon>Pyropia</taxon>
    </lineage>
</organism>
<reference evidence="1" key="1">
    <citation type="submission" date="2019-11" db="EMBL/GenBank/DDBJ databases">
        <title>Nori genome reveals adaptations in red seaweeds to the harsh intertidal environment.</title>
        <authorList>
            <person name="Wang D."/>
            <person name="Mao Y."/>
        </authorList>
    </citation>
    <scope>NUCLEOTIDE SEQUENCE</scope>
    <source>
        <tissue evidence="1">Gametophyte</tissue>
    </source>
</reference>
<evidence type="ECO:0000313" key="1">
    <source>
        <dbReference type="EMBL" id="KAK1870308.1"/>
    </source>
</evidence>
<dbReference type="Proteomes" id="UP000798662">
    <property type="component" value="Chromosome 3"/>
</dbReference>
<sequence>MARTGSASLAPNGRTSPPRPSSPPPSPPSRLHPVDSAAQRPWAPYRPRRLRAGGCSGRARQEEGVGRRLAGCGWRWAVSDWCGQRQGRSCGRAPRRQRRCATTPLQRPKEGGGASGSLHWTTLVAAAVADALTAPQAGGRWGVGQPGRVGGGGGGGVVSPAGAV</sequence>
<keyword evidence="2" id="KW-1185">Reference proteome</keyword>
<comment type="caution">
    <text evidence="1">The sequence shown here is derived from an EMBL/GenBank/DDBJ whole genome shotgun (WGS) entry which is preliminary data.</text>
</comment>